<dbReference type="EMBL" id="JAMQCR010000001">
    <property type="protein sequence ID" value="MCM2531689.1"/>
    <property type="molecule type" value="Genomic_DNA"/>
</dbReference>
<keyword evidence="1" id="KW-0812">Transmembrane</keyword>
<proteinExistence type="predicted"/>
<sequence length="91" mass="10533">MDTWSFIEELEQEEMTVESPLIALYRLMVKNRRRYGGYLVHLGIAFITMGIIGSQNYDLQTMKTVILGQAIDIGAYRINFLTMPTLEEKQN</sequence>
<protein>
    <recommendedName>
        <fullName evidence="4">ABC transporter permease</fullName>
    </recommendedName>
</protein>
<keyword evidence="1" id="KW-0472">Membrane</keyword>
<keyword evidence="3" id="KW-1185">Reference proteome</keyword>
<evidence type="ECO:0000313" key="2">
    <source>
        <dbReference type="EMBL" id="MCM2531689.1"/>
    </source>
</evidence>
<name>A0ABT0W5S7_9BACI</name>
<dbReference type="Proteomes" id="UP001523262">
    <property type="component" value="Unassembled WGS sequence"/>
</dbReference>
<evidence type="ECO:0000256" key="1">
    <source>
        <dbReference type="SAM" id="Phobius"/>
    </source>
</evidence>
<comment type="caution">
    <text evidence="2">The sequence shown here is derived from an EMBL/GenBank/DDBJ whole genome shotgun (WGS) entry which is preliminary data.</text>
</comment>
<reference evidence="2 3" key="1">
    <citation type="submission" date="2022-06" db="EMBL/GenBank/DDBJ databases">
        <authorList>
            <person name="Jeon C.O."/>
        </authorList>
    </citation>
    <scope>NUCLEOTIDE SEQUENCE [LARGE SCALE GENOMIC DNA]</scope>
    <source>
        <strain evidence="2 3">KCTC 13943</strain>
    </source>
</reference>
<organism evidence="2 3">
    <name type="scientific">Neobacillus pocheonensis</name>
    <dbReference type="NCBI Taxonomy" id="363869"/>
    <lineage>
        <taxon>Bacteria</taxon>
        <taxon>Bacillati</taxon>
        <taxon>Bacillota</taxon>
        <taxon>Bacilli</taxon>
        <taxon>Bacillales</taxon>
        <taxon>Bacillaceae</taxon>
        <taxon>Neobacillus</taxon>
    </lineage>
</organism>
<accession>A0ABT0W5S7</accession>
<keyword evidence="1" id="KW-1133">Transmembrane helix</keyword>
<gene>
    <name evidence="2" type="ORF">NDK43_03815</name>
</gene>
<feature type="transmembrane region" description="Helical" evidence="1">
    <location>
        <begin position="35"/>
        <end position="53"/>
    </location>
</feature>
<evidence type="ECO:0008006" key="4">
    <source>
        <dbReference type="Google" id="ProtNLM"/>
    </source>
</evidence>
<evidence type="ECO:0000313" key="3">
    <source>
        <dbReference type="Proteomes" id="UP001523262"/>
    </source>
</evidence>